<name>A0A699IM83_TANCI</name>
<protein>
    <submittedName>
        <fullName evidence="2">Uncharacterized protein</fullName>
    </submittedName>
</protein>
<evidence type="ECO:0000256" key="1">
    <source>
        <dbReference type="SAM" id="MobiDB-lite"/>
    </source>
</evidence>
<proteinExistence type="predicted"/>
<organism evidence="2">
    <name type="scientific">Tanacetum cinerariifolium</name>
    <name type="common">Dalmatian daisy</name>
    <name type="synonym">Chrysanthemum cinerariifolium</name>
    <dbReference type="NCBI Taxonomy" id="118510"/>
    <lineage>
        <taxon>Eukaryota</taxon>
        <taxon>Viridiplantae</taxon>
        <taxon>Streptophyta</taxon>
        <taxon>Embryophyta</taxon>
        <taxon>Tracheophyta</taxon>
        <taxon>Spermatophyta</taxon>
        <taxon>Magnoliopsida</taxon>
        <taxon>eudicotyledons</taxon>
        <taxon>Gunneridae</taxon>
        <taxon>Pentapetalae</taxon>
        <taxon>asterids</taxon>
        <taxon>campanulids</taxon>
        <taxon>Asterales</taxon>
        <taxon>Asteraceae</taxon>
        <taxon>Asteroideae</taxon>
        <taxon>Anthemideae</taxon>
        <taxon>Anthemidinae</taxon>
        <taxon>Tanacetum</taxon>
    </lineage>
</organism>
<dbReference type="EMBL" id="BKCJ010309811">
    <property type="protein sequence ID" value="GEZ68483.1"/>
    <property type="molecule type" value="Genomic_DNA"/>
</dbReference>
<evidence type="ECO:0000313" key="2">
    <source>
        <dbReference type="EMBL" id="GEZ68483.1"/>
    </source>
</evidence>
<reference evidence="2" key="1">
    <citation type="journal article" date="2019" name="Sci. Rep.">
        <title>Draft genome of Tanacetum cinerariifolium, the natural source of mosquito coil.</title>
        <authorList>
            <person name="Yamashiro T."/>
            <person name="Shiraishi A."/>
            <person name="Satake H."/>
            <person name="Nakayama K."/>
        </authorList>
    </citation>
    <scope>NUCLEOTIDE SEQUENCE</scope>
</reference>
<feature type="compositionally biased region" description="Basic and acidic residues" evidence="1">
    <location>
        <begin position="199"/>
        <end position="216"/>
    </location>
</feature>
<feature type="region of interest" description="Disordered" evidence="1">
    <location>
        <begin position="198"/>
        <end position="218"/>
    </location>
</feature>
<comment type="caution">
    <text evidence="2">The sequence shown here is derived from an EMBL/GenBank/DDBJ whole genome shotgun (WGS) entry which is preliminary data.</text>
</comment>
<gene>
    <name evidence="2" type="ORF">Tci_540456</name>
</gene>
<feature type="region of interest" description="Disordered" evidence="1">
    <location>
        <begin position="1"/>
        <end position="44"/>
    </location>
</feature>
<sequence>MPNVDIPQGIETGGSPRRQETIRDTVPTPHNSPLPGGYIPGSNEGRIIEEMDKNEDVSLISEQGEVQETAEPSRDDDDDTTLAKTLLNLKRSATKDKGKEIMQETELPRKLKKKEMIQLSLDNRPFLKAKVRKNIIMYLKNQGGYKQSYFKGMKYEDIRPLFKRVWDQVHTFVPKDFEIKREVIKRAGFDLQQGISKKQRLDQQTKETDEEARAQGDSDQEVEELKIYMRIILEEDIAIETITLATKPSVIIEEDLETLWNLVKDKCGNTRPEEGYERVLWGDLKVMFKPDIESEISAVSEEVKKID</sequence>
<dbReference type="AlphaFoldDB" id="A0A699IM83"/>
<accession>A0A699IM83</accession>